<feature type="domain" description="MYND-type" evidence="5">
    <location>
        <begin position="27"/>
        <end position="65"/>
    </location>
</feature>
<dbReference type="GO" id="GO:0005634">
    <property type="term" value="C:nucleus"/>
    <property type="evidence" value="ECO:0007669"/>
    <property type="project" value="TreeGrafter"/>
</dbReference>
<keyword evidence="3" id="KW-0862">Zinc</keyword>
<evidence type="ECO:0000313" key="6">
    <source>
        <dbReference type="Proteomes" id="UP000694844"/>
    </source>
</evidence>
<protein>
    <submittedName>
        <fullName evidence="7">Histone-lysine N-methyltransferase SMYD3-like</fullName>
    </submittedName>
</protein>
<dbReference type="InterPro" id="IPR002893">
    <property type="entry name" value="Znf_MYND"/>
</dbReference>
<dbReference type="PROSITE" id="PS50865">
    <property type="entry name" value="ZF_MYND_2"/>
    <property type="match status" value="1"/>
</dbReference>
<dbReference type="Gene3D" id="1.25.40.970">
    <property type="match status" value="1"/>
</dbReference>
<dbReference type="GeneID" id="111122866"/>
<dbReference type="SUPFAM" id="SSF82199">
    <property type="entry name" value="SET domain"/>
    <property type="match status" value="1"/>
</dbReference>
<dbReference type="Gene3D" id="2.170.270.10">
    <property type="entry name" value="SET domain"/>
    <property type="match status" value="1"/>
</dbReference>
<dbReference type="PANTHER" id="PTHR12197">
    <property type="entry name" value="HISTONE-LYSINE N-METHYLTRANSFERASE SMYD"/>
    <property type="match status" value="1"/>
</dbReference>
<sequence>MVEPGNLLCIAEPFAHVLSNKEHGERCENCMKRVDDLKRCSACASVKYCSTKCQRNDWSIHKKECPCLKRFQPKIPTDSTRLLLRLVIRSNDFSVTQETTGVLQMHRSFNDLMSHEKEIVNDKIRSEQLSHHLFTLQKITSGILDLPSSCDLLKIFGKMTTNSFTICGEEMQPIGVGIYLGPSLLDHRCAPNAVGTFQGKSLHLRAVTPISDPSPSNVFISYIDQLDSTAERNRSLMEQYFFKCDCVWCQDKALEKAVLAVKCPQGNCTQGYISTFEDESSTVSSCSDCGKSVNEDFIRKAARFMEECQGCLKEAKKAKESNDAERILSVCEKCLQQNRNFLHPLNLNYVKILDCVFDAAVDLQFWDKAILFGTQTLPAYRKYYPPYSPNVGIQLLKLGKIHLYLHNLKEALTFLQQANDILLVTHGREHVLYSQLLELLDQTREEMRTELEFGS</sequence>
<evidence type="ECO:0000256" key="2">
    <source>
        <dbReference type="ARBA" id="ARBA00022771"/>
    </source>
</evidence>
<dbReference type="AlphaFoldDB" id="A0A8B8CXQ1"/>
<dbReference type="InterPro" id="IPR011990">
    <property type="entry name" value="TPR-like_helical_dom_sf"/>
</dbReference>
<reference evidence="7" key="1">
    <citation type="submission" date="2025-08" db="UniProtKB">
        <authorList>
            <consortium name="RefSeq"/>
        </authorList>
    </citation>
    <scope>IDENTIFICATION</scope>
    <source>
        <tissue evidence="7">Whole sample</tissue>
    </source>
</reference>
<keyword evidence="1" id="KW-0479">Metal-binding</keyword>
<dbReference type="Pfam" id="PF01753">
    <property type="entry name" value="zf-MYND"/>
    <property type="match status" value="1"/>
</dbReference>
<dbReference type="InterPro" id="IPR046341">
    <property type="entry name" value="SET_dom_sf"/>
</dbReference>
<organism evidence="6 7">
    <name type="scientific">Crassostrea virginica</name>
    <name type="common">Eastern oyster</name>
    <dbReference type="NCBI Taxonomy" id="6565"/>
    <lineage>
        <taxon>Eukaryota</taxon>
        <taxon>Metazoa</taxon>
        <taxon>Spiralia</taxon>
        <taxon>Lophotrochozoa</taxon>
        <taxon>Mollusca</taxon>
        <taxon>Bivalvia</taxon>
        <taxon>Autobranchia</taxon>
        <taxon>Pteriomorphia</taxon>
        <taxon>Ostreida</taxon>
        <taxon>Ostreoidea</taxon>
        <taxon>Ostreidae</taxon>
        <taxon>Crassostrea</taxon>
    </lineage>
</organism>
<keyword evidence="6" id="KW-1185">Reference proteome</keyword>
<dbReference type="InterPro" id="IPR050869">
    <property type="entry name" value="H3K4_H4K5_MeTrfase"/>
</dbReference>
<dbReference type="OrthoDB" id="265717at2759"/>
<name>A0A8B8CXQ1_CRAVI</name>
<gene>
    <name evidence="7" type="primary">LOC111122866</name>
</gene>
<dbReference type="GO" id="GO:0008270">
    <property type="term" value="F:zinc ion binding"/>
    <property type="evidence" value="ECO:0007669"/>
    <property type="project" value="UniProtKB-KW"/>
</dbReference>
<dbReference type="PANTHER" id="PTHR12197:SF251">
    <property type="entry name" value="EG:BACR7C10.4 PROTEIN"/>
    <property type="match status" value="1"/>
</dbReference>
<dbReference type="KEGG" id="cvn:111122866"/>
<dbReference type="Gene3D" id="6.10.140.2220">
    <property type="match status" value="1"/>
</dbReference>
<proteinExistence type="predicted"/>
<dbReference type="Gene3D" id="1.25.40.10">
    <property type="entry name" value="Tetratricopeptide repeat domain"/>
    <property type="match status" value="1"/>
</dbReference>
<keyword evidence="2 4" id="KW-0863">Zinc-finger</keyword>
<evidence type="ECO:0000313" key="7">
    <source>
        <dbReference type="RefSeq" id="XP_022320588.1"/>
    </source>
</evidence>
<evidence type="ECO:0000256" key="1">
    <source>
        <dbReference type="ARBA" id="ARBA00022723"/>
    </source>
</evidence>
<evidence type="ECO:0000256" key="4">
    <source>
        <dbReference type="PROSITE-ProRule" id="PRU00134"/>
    </source>
</evidence>
<dbReference type="Proteomes" id="UP000694844">
    <property type="component" value="Chromosome 3"/>
</dbReference>
<accession>A0A8B8CXQ1</accession>
<evidence type="ECO:0000256" key="3">
    <source>
        <dbReference type="ARBA" id="ARBA00022833"/>
    </source>
</evidence>
<dbReference type="RefSeq" id="XP_022320588.1">
    <property type="nucleotide sequence ID" value="XM_022464880.1"/>
</dbReference>
<evidence type="ECO:0000259" key="5">
    <source>
        <dbReference type="PROSITE" id="PS50865"/>
    </source>
</evidence>
<dbReference type="Gene3D" id="1.10.220.160">
    <property type="match status" value="1"/>
</dbReference>